<dbReference type="KEGG" id="psyo:PB01_19275"/>
<evidence type="ECO:0000259" key="4">
    <source>
        <dbReference type="PROSITE" id="PS50995"/>
    </source>
</evidence>
<dbReference type="PANTHER" id="PTHR33164">
    <property type="entry name" value="TRANSCRIPTIONAL REGULATOR, MARR FAMILY"/>
    <property type="match status" value="1"/>
</dbReference>
<dbReference type="PANTHER" id="PTHR33164:SF56">
    <property type="entry name" value="HTH-TYPE TRANSCRIPTIONAL REGULATOR MHQR"/>
    <property type="match status" value="1"/>
</dbReference>
<dbReference type="InterPro" id="IPR039422">
    <property type="entry name" value="MarR/SlyA-like"/>
</dbReference>
<evidence type="ECO:0000313" key="5">
    <source>
        <dbReference type="EMBL" id="QFG00766.1"/>
    </source>
</evidence>
<dbReference type="OrthoDB" id="2612963at2"/>
<proteinExistence type="predicted"/>
<name>A0A5J6SRY3_9BACI</name>
<keyword evidence="1" id="KW-0805">Transcription regulation</keyword>
<evidence type="ECO:0000256" key="1">
    <source>
        <dbReference type="ARBA" id="ARBA00023015"/>
    </source>
</evidence>
<organism evidence="5 6">
    <name type="scientific">Psychrobacillus glaciei</name>
    <dbReference type="NCBI Taxonomy" id="2283160"/>
    <lineage>
        <taxon>Bacteria</taxon>
        <taxon>Bacillati</taxon>
        <taxon>Bacillota</taxon>
        <taxon>Bacilli</taxon>
        <taxon>Bacillales</taxon>
        <taxon>Bacillaceae</taxon>
        <taxon>Psychrobacillus</taxon>
    </lineage>
</organism>
<dbReference type="AlphaFoldDB" id="A0A5J6SRY3"/>
<sequence>MQETNYQFQIRMIGHQMKQKGDKKLESYDITLEQGHALDYLVQHIDDGITQKHMEKAFRRKGSSISSIVTNLEKKELVERKTDLNDERRKIIRPLPKGIALVKDFKIFFEELEEEMTKGFSAEEKERLTSVLNRIIKNTGE</sequence>
<dbReference type="InterPro" id="IPR036388">
    <property type="entry name" value="WH-like_DNA-bd_sf"/>
</dbReference>
<gene>
    <name evidence="5" type="ORF">PB01_19275</name>
</gene>
<dbReference type="InterPro" id="IPR036390">
    <property type="entry name" value="WH_DNA-bd_sf"/>
</dbReference>
<accession>A0A5J6SRY3</accession>
<dbReference type="PROSITE" id="PS50995">
    <property type="entry name" value="HTH_MARR_2"/>
    <property type="match status" value="1"/>
</dbReference>
<evidence type="ECO:0000256" key="3">
    <source>
        <dbReference type="ARBA" id="ARBA00023163"/>
    </source>
</evidence>
<dbReference type="Pfam" id="PF12802">
    <property type="entry name" value="MarR_2"/>
    <property type="match status" value="1"/>
</dbReference>
<evidence type="ECO:0000313" key="6">
    <source>
        <dbReference type="Proteomes" id="UP000325517"/>
    </source>
</evidence>
<dbReference type="EMBL" id="CP031223">
    <property type="protein sequence ID" value="QFG00766.1"/>
    <property type="molecule type" value="Genomic_DNA"/>
</dbReference>
<dbReference type="Proteomes" id="UP000325517">
    <property type="component" value="Chromosome"/>
</dbReference>
<dbReference type="SUPFAM" id="SSF46785">
    <property type="entry name" value="Winged helix' DNA-binding domain"/>
    <property type="match status" value="1"/>
</dbReference>
<dbReference type="GO" id="GO:0003677">
    <property type="term" value="F:DNA binding"/>
    <property type="evidence" value="ECO:0007669"/>
    <property type="project" value="UniProtKB-KW"/>
</dbReference>
<dbReference type="InterPro" id="IPR000835">
    <property type="entry name" value="HTH_MarR-typ"/>
</dbReference>
<keyword evidence="6" id="KW-1185">Reference proteome</keyword>
<reference evidence="5 6" key="1">
    <citation type="submission" date="2018-07" db="EMBL/GenBank/DDBJ databases">
        <title>Complete genome sequence of Psychrobacillus sp. PB01, isolated from iceberg, and comparative genome analysis of Psychrobacillus strains.</title>
        <authorList>
            <person name="Lee P.C."/>
        </authorList>
    </citation>
    <scope>NUCLEOTIDE SEQUENCE [LARGE SCALE GENOMIC DNA]</scope>
    <source>
        <strain evidence="5 6">PB01</strain>
    </source>
</reference>
<dbReference type="SMART" id="SM00347">
    <property type="entry name" value="HTH_MARR"/>
    <property type="match status" value="1"/>
</dbReference>
<dbReference type="RefSeq" id="WP_151701643.1">
    <property type="nucleotide sequence ID" value="NZ_CP031223.1"/>
</dbReference>
<dbReference type="Gene3D" id="1.10.10.10">
    <property type="entry name" value="Winged helix-like DNA-binding domain superfamily/Winged helix DNA-binding domain"/>
    <property type="match status" value="1"/>
</dbReference>
<dbReference type="GO" id="GO:0006950">
    <property type="term" value="P:response to stress"/>
    <property type="evidence" value="ECO:0007669"/>
    <property type="project" value="TreeGrafter"/>
</dbReference>
<feature type="domain" description="HTH marR-type" evidence="4">
    <location>
        <begin position="1"/>
        <end position="137"/>
    </location>
</feature>
<dbReference type="GO" id="GO:0003700">
    <property type="term" value="F:DNA-binding transcription factor activity"/>
    <property type="evidence" value="ECO:0007669"/>
    <property type="project" value="InterPro"/>
</dbReference>
<protein>
    <submittedName>
        <fullName evidence="5">MarR family transcriptional regulator</fullName>
    </submittedName>
</protein>
<evidence type="ECO:0000256" key="2">
    <source>
        <dbReference type="ARBA" id="ARBA00023125"/>
    </source>
</evidence>
<dbReference type="PRINTS" id="PR00598">
    <property type="entry name" value="HTHMARR"/>
</dbReference>
<keyword evidence="3" id="KW-0804">Transcription</keyword>
<keyword evidence="2" id="KW-0238">DNA-binding</keyword>